<dbReference type="InterPro" id="IPR003661">
    <property type="entry name" value="HisK_dim/P_dom"/>
</dbReference>
<dbReference type="AlphaFoldDB" id="A0A484IC48"/>
<evidence type="ECO:0000256" key="5">
    <source>
        <dbReference type="ARBA" id="ARBA00022777"/>
    </source>
</evidence>
<dbReference type="GO" id="GO:0005886">
    <property type="term" value="C:plasma membrane"/>
    <property type="evidence" value="ECO:0007669"/>
    <property type="project" value="TreeGrafter"/>
</dbReference>
<feature type="transmembrane region" description="Helical" evidence="6">
    <location>
        <begin position="364"/>
        <end position="389"/>
    </location>
</feature>
<dbReference type="InterPro" id="IPR004358">
    <property type="entry name" value="Sig_transdc_His_kin-like_C"/>
</dbReference>
<feature type="transmembrane region" description="Helical" evidence="6">
    <location>
        <begin position="302"/>
        <end position="326"/>
    </location>
</feature>
<reference evidence="8 9" key="1">
    <citation type="submission" date="2019-02" db="EMBL/GenBank/DDBJ databases">
        <authorList>
            <person name="Lehtovirta-Morley E L."/>
        </authorList>
    </citation>
    <scope>NUCLEOTIDE SEQUENCE [LARGE SCALE GENOMIC DNA]</scope>
    <source>
        <strain evidence="8">NFRAN1</strain>
    </source>
</reference>
<dbReference type="SMART" id="SM00387">
    <property type="entry name" value="HATPase_c"/>
    <property type="match status" value="1"/>
</dbReference>
<feature type="domain" description="Histidine kinase" evidence="7">
    <location>
        <begin position="789"/>
        <end position="1008"/>
    </location>
</feature>
<keyword evidence="6" id="KW-0472">Membrane</keyword>
<dbReference type="PROSITE" id="PS50109">
    <property type="entry name" value="HIS_KIN"/>
    <property type="match status" value="1"/>
</dbReference>
<accession>A0A484IC48</accession>
<dbReference type="InterPro" id="IPR003594">
    <property type="entry name" value="HATPase_dom"/>
</dbReference>
<organism evidence="8 9">
    <name type="scientific">Candidatus Nitrosocosmicus franklandianus</name>
    <dbReference type="NCBI Taxonomy" id="1798806"/>
    <lineage>
        <taxon>Archaea</taxon>
        <taxon>Nitrososphaerota</taxon>
        <taxon>Nitrososphaeria</taxon>
        <taxon>Nitrososphaerales</taxon>
        <taxon>Nitrososphaeraceae</taxon>
        <taxon>Candidatus Nitrosocosmicus</taxon>
    </lineage>
</organism>
<dbReference type="GO" id="GO:0000155">
    <property type="term" value="F:phosphorelay sensor kinase activity"/>
    <property type="evidence" value="ECO:0007669"/>
    <property type="project" value="InterPro"/>
</dbReference>
<dbReference type="PANTHER" id="PTHR43047:SF72">
    <property type="entry name" value="OSMOSENSING HISTIDINE PROTEIN KINASE SLN1"/>
    <property type="match status" value="1"/>
</dbReference>
<protein>
    <recommendedName>
        <fullName evidence="2">histidine kinase</fullName>
        <ecNumber evidence="2">2.7.13.3</ecNumber>
    </recommendedName>
</protein>
<feature type="transmembrane region" description="Helical" evidence="6">
    <location>
        <begin position="338"/>
        <end position="358"/>
    </location>
</feature>
<dbReference type="CDD" id="cd00082">
    <property type="entry name" value="HisKA"/>
    <property type="match status" value="1"/>
</dbReference>
<dbReference type="PRINTS" id="PR00344">
    <property type="entry name" value="BCTRLSENSOR"/>
</dbReference>
<dbReference type="Pfam" id="PF02518">
    <property type="entry name" value="HATPase_c"/>
    <property type="match status" value="1"/>
</dbReference>
<dbReference type="SUPFAM" id="SSF47384">
    <property type="entry name" value="Homodimeric domain of signal transducing histidine kinase"/>
    <property type="match status" value="1"/>
</dbReference>
<dbReference type="RefSeq" id="WP_134483566.1">
    <property type="nucleotide sequence ID" value="NZ_LR216287.1"/>
</dbReference>
<evidence type="ECO:0000256" key="4">
    <source>
        <dbReference type="ARBA" id="ARBA00022679"/>
    </source>
</evidence>
<keyword evidence="9" id="KW-1185">Reference proteome</keyword>
<name>A0A484IC48_9ARCH</name>
<dbReference type="EC" id="2.7.13.3" evidence="2"/>
<dbReference type="GO" id="GO:0009927">
    <property type="term" value="F:histidine phosphotransfer kinase activity"/>
    <property type="evidence" value="ECO:0007669"/>
    <property type="project" value="TreeGrafter"/>
</dbReference>
<proteinExistence type="predicted"/>
<dbReference type="Gene3D" id="1.10.287.130">
    <property type="match status" value="1"/>
</dbReference>
<feature type="transmembrane region" description="Helical" evidence="6">
    <location>
        <begin position="152"/>
        <end position="169"/>
    </location>
</feature>
<gene>
    <name evidence="8" type="primary">pleC</name>
    <name evidence="8" type="ORF">NFRAN_1293</name>
</gene>
<dbReference type="PANTHER" id="PTHR43047">
    <property type="entry name" value="TWO-COMPONENT HISTIDINE PROTEIN KINASE"/>
    <property type="match status" value="1"/>
</dbReference>
<dbReference type="Pfam" id="PF00512">
    <property type="entry name" value="HisKA"/>
    <property type="match status" value="1"/>
</dbReference>
<evidence type="ECO:0000313" key="8">
    <source>
        <dbReference type="EMBL" id="VFJ13615.1"/>
    </source>
</evidence>
<evidence type="ECO:0000256" key="3">
    <source>
        <dbReference type="ARBA" id="ARBA00022553"/>
    </source>
</evidence>
<feature type="transmembrane region" description="Helical" evidence="6">
    <location>
        <begin position="20"/>
        <end position="38"/>
    </location>
</feature>
<evidence type="ECO:0000256" key="2">
    <source>
        <dbReference type="ARBA" id="ARBA00012438"/>
    </source>
</evidence>
<dbReference type="KEGG" id="nfn:NFRAN_1293"/>
<feature type="transmembrane region" description="Helical" evidence="6">
    <location>
        <begin position="50"/>
        <end position="70"/>
    </location>
</feature>
<dbReference type="SMART" id="SM00388">
    <property type="entry name" value="HisKA"/>
    <property type="match status" value="1"/>
</dbReference>
<sequence length="1015" mass="114933">MDPETINPINKLLENTKLPIAMGISIIITVIVDLLMTRQLLDYNHITGNIMMIITIVICYGIGSFILLSYAHRVSRELRSRSRLGNLMHWTVIITQFGILITLIFMLFIGNSSYILSKSIFAASSLLATVIMIIISFKFFSWYRSSMSKSPIVLFYALAALTLACSIFEDASTKLLMVQIIYEEPRAEGQVIGSSFQYKGSEKYDGQIVFVDSKPDETALFVIPQSNLELYNYLNSIILPVGFIFRWIASSMLLRNIYKKISTLPISFWIILSLPLVLYLIGKMPGFFSGESLSGVDEAYRYYFRILFRVGTIAGNILFGLAFFIVAKKLKSSRVRDYLILAGLGDTIVGIALSTSAIEPSFGVAAHSLVLLSTYLFTLGLYSSAITISQEIKLRQSIRDSAIEESKLLVGIGSAQMVQEIEKKVLSVVEKKKAELARSTGLQPSFTELETKEYLNTVLKEIKIIQNIEDIISKSKNILSHSREFILCTRPSGLRLAYNNYFEIYQQICGNAKIRQHRGIRIITSIADNNDIEIVSKFLELGISIRHVKNLPPINFAVSDKEMIATIQKTEGGQIHQNLLTTNEPAYIEHFHSIFIELWENGIDIKNRIHDIESGVDNGGIEIIQNPKTFEKLFYSLITSAKGDIVGIFSTPNAFRRHKFAGTFDIVKERLETTPLNVRILVPEDELIYQTINEFEDEGISDRIKIRLMEPSMQTKVSVVVIDRKYSLAVELKDDSKNTITEAIGLVTYSDSKSTVLSYYSIFESLWRQTELYKQLQLNERMHKEFINTAAHELRTPIQPILGVIDILKNSTSSSEEKGLVEVVSRNARRLKKLAEDILDVTKMEGYHLNLNKETFRISDVILENIHNYESNFEKGNYEIKYDEVNDVQIFAHKDGISRVISNLINNSIKFLPRERGFILITTKLTKNQINEKSYEMIEVSITDNGSGIDSEMFSKLFTKFATKSFHGIGLGLYISKSIIEAHGGRIWAKNNSVRQGATFSFVIPLDNFDQSDDK</sequence>
<feature type="transmembrane region" description="Helical" evidence="6">
    <location>
        <begin position="90"/>
        <end position="109"/>
    </location>
</feature>
<dbReference type="InterPro" id="IPR005467">
    <property type="entry name" value="His_kinase_dom"/>
</dbReference>
<dbReference type="InterPro" id="IPR036097">
    <property type="entry name" value="HisK_dim/P_sf"/>
</dbReference>
<keyword evidence="4 8" id="KW-0808">Transferase</keyword>
<evidence type="ECO:0000259" key="7">
    <source>
        <dbReference type="PROSITE" id="PS50109"/>
    </source>
</evidence>
<dbReference type="Gene3D" id="3.30.565.10">
    <property type="entry name" value="Histidine kinase-like ATPase, C-terminal domain"/>
    <property type="match status" value="1"/>
</dbReference>
<dbReference type="Proteomes" id="UP000294299">
    <property type="component" value="Chromosome NFRAN"/>
</dbReference>
<dbReference type="OrthoDB" id="342253at2157"/>
<keyword evidence="3" id="KW-0597">Phosphoprotein</keyword>
<dbReference type="SUPFAM" id="SSF55874">
    <property type="entry name" value="ATPase domain of HSP90 chaperone/DNA topoisomerase II/histidine kinase"/>
    <property type="match status" value="1"/>
</dbReference>
<feature type="transmembrane region" description="Helical" evidence="6">
    <location>
        <begin position="230"/>
        <end position="249"/>
    </location>
</feature>
<comment type="catalytic activity">
    <reaction evidence="1">
        <text>ATP + protein L-histidine = ADP + protein N-phospho-L-histidine.</text>
        <dbReference type="EC" id="2.7.13.3"/>
    </reaction>
</comment>
<keyword evidence="5" id="KW-0418">Kinase</keyword>
<dbReference type="InterPro" id="IPR036890">
    <property type="entry name" value="HATPase_C_sf"/>
</dbReference>
<feature type="transmembrane region" description="Helical" evidence="6">
    <location>
        <begin position="261"/>
        <end position="282"/>
    </location>
</feature>
<feature type="transmembrane region" description="Helical" evidence="6">
    <location>
        <begin position="121"/>
        <end position="140"/>
    </location>
</feature>
<keyword evidence="6" id="KW-0812">Transmembrane</keyword>
<dbReference type="EMBL" id="LR216287">
    <property type="protein sequence ID" value="VFJ13615.1"/>
    <property type="molecule type" value="Genomic_DNA"/>
</dbReference>
<keyword evidence="6" id="KW-1133">Transmembrane helix</keyword>
<evidence type="ECO:0000256" key="6">
    <source>
        <dbReference type="SAM" id="Phobius"/>
    </source>
</evidence>
<dbReference type="GeneID" id="39420670"/>
<evidence type="ECO:0000313" key="9">
    <source>
        <dbReference type="Proteomes" id="UP000294299"/>
    </source>
</evidence>
<evidence type="ECO:0000256" key="1">
    <source>
        <dbReference type="ARBA" id="ARBA00000085"/>
    </source>
</evidence>